<dbReference type="InterPro" id="IPR043998">
    <property type="entry name" value="Put_Metallopep"/>
</dbReference>
<dbReference type="Proteomes" id="UP000176723">
    <property type="component" value="Unassembled WGS sequence"/>
</dbReference>
<name>A0A1G1W1A0_9BACT</name>
<evidence type="ECO:0000313" key="3">
    <source>
        <dbReference type="Proteomes" id="UP000176723"/>
    </source>
</evidence>
<protein>
    <recommendedName>
        <fullName evidence="1">Putative phage metallopeptidase domain-containing protein</fullName>
    </recommendedName>
</protein>
<accession>A0A1G1W1A0</accession>
<dbReference type="EMBL" id="MHCL01000011">
    <property type="protein sequence ID" value="OGY21456.1"/>
    <property type="molecule type" value="Genomic_DNA"/>
</dbReference>
<organism evidence="2 3">
    <name type="scientific">Candidatus Chisholmbacteria bacterium RIFCSPLOWO2_01_FULL_49_14</name>
    <dbReference type="NCBI Taxonomy" id="1797593"/>
    <lineage>
        <taxon>Bacteria</taxon>
        <taxon>Candidatus Chisholmiibacteriota</taxon>
    </lineage>
</organism>
<reference evidence="2 3" key="1">
    <citation type="journal article" date="2016" name="Nat. Commun.">
        <title>Thousands of microbial genomes shed light on interconnected biogeochemical processes in an aquifer system.</title>
        <authorList>
            <person name="Anantharaman K."/>
            <person name="Brown C.T."/>
            <person name="Hug L.A."/>
            <person name="Sharon I."/>
            <person name="Castelle C.J."/>
            <person name="Probst A.J."/>
            <person name="Thomas B.C."/>
            <person name="Singh A."/>
            <person name="Wilkins M.J."/>
            <person name="Karaoz U."/>
            <person name="Brodie E.L."/>
            <person name="Williams K.H."/>
            <person name="Hubbard S.S."/>
            <person name="Banfield J.F."/>
        </authorList>
    </citation>
    <scope>NUCLEOTIDE SEQUENCE [LARGE SCALE GENOMIC DNA]</scope>
</reference>
<dbReference type="STRING" id="1797593.A3A65_00360"/>
<comment type="caution">
    <text evidence="2">The sequence shown here is derived from an EMBL/GenBank/DDBJ whole genome shotgun (WGS) entry which is preliminary data.</text>
</comment>
<feature type="domain" description="Putative phage metallopeptidase" evidence="1">
    <location>
        <begin position="5"/>
        <end position="105"/>
    </location>
</feature>
<dbReference type="AlphaFoldDB" id="A0A1G1W1A0"/>
<proteinExistence type="predicted"/>
<evidence type="ECO:0000259" key="1">
    <source>
        <dbReference type="Pfam" id="PF18894"/>
    </source>
</evidence>
<evidence type="ECO:0000313" key="2">
    <source>
        <dbReference type="EMBL" id="OGY21456.1"/>
    </source>
</evidence>
<sequence>MQFDLAPDIQKRIREILGKLDLPYIDATRVICFRSTGSSSRARARIWSFPTIWQKALRIKPHYALEVLGEKFDHLHNHDQTRILIHELMHIPKNFSGALLPHRGRGKRRIDHLTVEQLFRQYRAHR</sequence>
<dbReference type="Pfam" id="PF18894">
    <property type="entry name" value="PhageMetallopep"/>
    <property type="match status" value="1"/>
</dbReference>
<gene>
    <name evidence="2" type="ORF">A3A65_00360</name>
</gene>